<name>A0A2M9BTZ5_9MICO</name>
<evidence type="ECO:0000313" key="3">
    <source>
        <dbReference type="Proteomes" id="UP000230161"/>
    </source>
</evidence>
<dbReference type="InterPro" id="IPR047715">
    <property type="entry name" value="EboA_dom"/>
</dbReference>
<sequence length="229" mass="24469">MPDIPSDGWVARAQAVIANDPASISRFFAQAGRAVGREAVEPAADPTGIVHGTRDDLARVALVVSLSGALDDAPLATELESLYRHGDNAERRGVLLGLGALDTRPAGLVEGEVVAAGVELAKDALRANDPRLVASALGDFGARHLDDHSWRHGVLKLVFMDAPLASVAGLDGRYDDELDRMLGALDEERRAAGRTTPDDVVRLRLRHRAQAPTRAQPPQDQHVHQTKGE</sequence>
<accession>A0A2M9BTZ5</accession>
<dbReference type="AlphaFoldDB" id="A0A2M9BTZ5"/>
<comment type="caution">
    <text evidence="2">The sequence shown here is derived from an EMBL/GenBank/DDBJ whole genome shotgun (WGS) entry which is preliminary data.</text>
</comment>
<dbReference type="RefSeq" id="WP_211294532.1">
    <property type="nucleotide sequence ID" value="NZ_PGFB01000004.1"/>
</dbReference>
<feature type="region of interest" description="Disordered" evidence="1">
    <location>
        <begin position="205"/>
        <end position="229"/>
    </location>
</feature>
<evidence type="ECO:0000256" key="1">
    <source>
        <dbReference type="SAM" id="MobiDB-lite"/>
    </source>
</evidence>
<gene>
    <name evidence="2" type="ORF">CLV54_2371</name>
</gene>
<dbReference type="Proteomes" id="UP000230161">
    <property type="component" value="Unassembled WGS sequence"/>
</dbReference>
<evidence type="ECO:0000313" key="2">
    <source>
        <dbReference type="EMBL" id="PJJ61426.1"/>
    </source>
</evidence>
<dbReference type="NCBIfam" id="NF035938">
    <property type="entry name" value="EboA_domain"/>
    <property type="match status" value="1"/>
</dbReference>
<organism evidence="2 3">
    <name type="scientific">Compostimonas suwonensis</name>
    <dbReference type="NCBI Taxonomy" id="1048394"/>
    <lineage>
        <taxon>Bacteria</taxon>
        <taxon>Bacillati</taxon>
        <taxon>Actinomycetota</taxon>
        <taxon>Actinomycetes</taxon>
        <taxon>Micrococcales</taxon>
        <taxon>Microbacteriaceae</taxon>
        <taxon>Compostimonas</taxon>
    </lineage>
</organism>
<protein>
    <recommendedName>
        <fullName evidence="4">Sugar phosphate isomerase</fullName>
    </recommendedName>
</protein>
<evidence type="ECO:0008006" key="4">
    <source>
        <dbReference type="Google" id="ProtNLM"/>
    </source>
</evidence>
<reference evidence="2 3" key="1">
    <citation type="submission" date="2017-11" db="EMBL/GenBank/DDBJ databases">
        <title>Genomic Encyclopedia of Archaeal and Bacterial Type Strains, Phase II (KMG-II): From Individual Species to Whole Genera.</title>
        <authorList>
            <person name="Goeker M."/>
        </authorList>
    </citation>
    <scope>NUCLEOTIDE SEQUENCE [LARGE SCALE GENOMIC DNA]</scope>
    <source>
        <strain evidence="2 3">DSM 25625</strain>
    </source>
</reference>
<proteinExistence type="predicted"/>
<keyword evidence="3" id="KW-1185">Reference proteome</keyword>
<dbReference type="EMBL" id="PGFB01000004">
    <property type="protein sequence ID" value="PJJ61426.1"/>
    <property type="molecule type" value="Genomic_DNA"/>
</dbReference>